<evidence type="ECO:0000313" key="1">
    <source>
        <dbReference type="EMBL" id="KAK4009775.1"/>
    </source>
</evidence>
<sequence>MNNLRLYGCVKWERLEVGPEPFILAQFNGSKKSRLLWIPSDHLSIVLAISLYLLTQSLHSRNTALVVKGD</sequence>
<evidence type="ECO:0000313" key="2">
    <source>
        <dbReference type="Proteomes" id="UP001234178"/>
    </source>
</evidence>
<gene>
    <name evidence="1" type="ORF">OUZ56_018923</name>
</gene>
<dbReference type="EMBL" id="JAOYFB010000003">
    <property type="protein sequence ID" value="KAK4009775.1"/>
    <property type="molecule type" value="Genomic_DNA"/>
</dbReference>
<organism evidence="1 2">
    <name type="scientific">Daphnia magna</name>
    <dbReference type="NCBI Taxonomy" id="35525"/>
    <lineage>
        <taxon>Eukaryota</taxon>
        <taxon>Metazoa</taxon>
        <taxon>Ecdysozoa</taxon>
        <taxon>Arthropoda</taxon>
        <taxon>Crustacea</taxon>
        <taxon>Branchiopoda</taxon>
        <taxon>Diplostraca</taxon>
        <taxon>Cladocera</taxon>
        <taxon>Anomopoda</taxon>
        <taxon>Daphniidae</taxon>
        <taxon>Daphnia</taxon>
    </lineage>
</organism>
<dbReference type="Proteomes" id="UP001234178">
    <property type="component" value="Unassembled WGS sequence"/>
</dbReference>
<protein>
    <submittedName>
        <fullName evidence="1">Uncharacterized protein</fullName>
    </submittedName>
</protein>
<accession>A0ABQ9ZB85</accession>
<keyword evidence="2" id="KW-1185">Reference proteome</keyword>
<reference evidence="1 2" key="1">
    <citation type="journal article" date="2023" name="Nucleic Acids Res.">
        <title>The hologenome of Daphnia magna reveals possible DNA methylation and microbiome-mediated evolution of the host genome.</title>
        <authorList>
            <person name="Chaturvedi A."/>
            <person name="Li X."/>
            <person name="Dhandapani V."/>
            <person name="Marshall H."/>
            <person name="Kissane S."/>
            <person name="Cuenca-Cambronero M."/>
            <person name="Asole G."/>
            <person name="Calvet F."/>
            <person name="Ruiz-Romero M."/>
            <person name="Marangio P."/>
            <person name="Guigo R."/>
            <person name="Rago D."/>
            <person name="Mirbahai L."/>
            <person name="Eastwood N."/>
            <person name="Colbourne J.K."/>
            <person name="Zhou J."/>
            <person name="Mallon E."/>
            <person name="Orsini L."/>
        </authorList>
    </citation>
    <scope>NUCLEOTIDE SEQUENCE [LARGE SCALE GENOMIC DNA]</scope>
    <source>
        <strain evidence="1">LRV0_1</strain>
    </source>
</reference>
<proteinExistence type="predicted"/>
<comment type="caution">
    <text evidence="1">The sequence shown here is derived from an EMBL/GenBank/DDBJ whole genome shotgun (WGS) entry which is preliminary data.</text>
</comment>
<name>A0ABQ9ZB85_9CRUS</name>